<evidence type="ECO:0000259" key="13">
    <source>
        <dbReference type="Pfam" id="PF00133"/>
    </source>
</evidence>
<dbReference type="EC" id="6.1.1.5" evidence="3"/>
<dbReference type="FunFam" id="3.40.50.620:FF:000023">
    <property type="entry name" value="Isoleucyl-tRNA synthetase,cytoplasmic"/>
    <property type="match status" value="1"/>
</dbReference>
<evidence type="ECO:0000256" key="12">
    <source>
        <dbReference type="RuleBase" id="RU363035"/>
    </source>
</evidence>
<dbReference type="SUPFAM" id="SSF50677">
    <property type="entry name" value="ValRS/IleRS/LeuRS editing domain"/>
    <property type="match status" value="1"/>
</dbReference>
<evidence type="ECO:0000256" key="2">
    <source>
        <dbReference type="ARBA" id="ARBA00005594"/>
    </source>
</evidence>
<dbReference type="InterPro" id="IPR023586">
    <property type="entry name" value="Ile-tRNA-ligase_type2"/>
</dbReference>
<evidence type="ECO:0000256" key="9">
    <source>
        <dbReference type="ARBA" id="ARBA00023146"/>
    </source>
</evidence>
<dbReference type="GO" id="GO:0002161">
    <property type="term" value="F:aminoacyl-tRNA deacylase activity"/>
    <property type="evidence" value="ECO:0007669"/>
    <property type="project" value="InterPro"/>
</dbReference>
<dbReference type="GeneID" id="24917609"/>
<dbReference type="InterPro" id="IPR009080">
    <property type="entry name" value="tRNAsynth_Ia_anticodon-bd"/>
</dbReference>
<dbReference type="Pfam" id="PF00133">
    <property type="entry name" value="tRNA-synt_1"/>
    <property type="match status" value="1"/>
</dbReference>
<dbReference type="Gene3D" id="3.40.50.620">
    <property type="entry name" value="HUPs"/>
    <property type="match status" value="2"/>
</dbReference>
<dbReference type="Pfam" id="PF19302">
    <property type="entry name" value="DUF5915"/>
    <property type="match status" value="1"/>
</dbReference>
<dbReference type="InterPro" id="IPR002301">
    <property type="entry name" value="Ile-tRNA-ligase"/>
</dbReference>
<evidence type="ECO:0000259" key="14">
    <source>
        <dbReference type="Pfam" id="PF08264"/>
    </source>
</evidence>
<dbReference type="FunFam" id="3.40.50.620:FF:000050">
    <property type="entry name" value="Isoleucyl-tRNA synthetase,cytoplasmic"/>
    <property type="match status" value="1"/>
</dbReference>
<dbReference type="RefSeq" id="XP_012893935.1">
    <property type="nucleotide sequence ID" value="XM_013038481.1"/>
</dbReference>
<evidence type="ECO:0000256" key="7">
    <source>
        <dbReference type="ARBA" id="ARBA00022840"/>
    </source>
</evidence>
<evidence type="ECO:0000313" key="16">
    <source>
        <dbReference type="Proteomes" id="UP000008312"/>
    </source>
</evidence>
<dbReference type="FunFam" id="1.10.730.10:FF:000004">
    <property type="entry name" value="Isoleucyl-tRNA synthetase, cytoplasmic"/>
    <property type="match status" value="1"/>
</dbReference>
<evidence type="ECO:0000256" key="10">
    <source>
        <dbReference type="ARBA" id="ARBA00032665"/>
    </source>
</evidence>
<dbReference type="OrthoDB" id="1706657at2759"/>
<dbReference type="CDD" id="cd00818">
    <property type="entry name" value="IleRS_core"/>
    <property type="match status" value="1"/>
</dbReference>
<dbReference type="PANTHER" id="PTHR42780">
    <property type="entry name" value="SOLEUCYL-TRNA SYNTHETASE"/>
    <property type="match status" value="1"/>
</dbReference>
<dbReference type="InterPro" id="IPR009008">
    <property type="entry name" value="Val/Leu/Ile-tRNA-synth_edit"/>
</dbReference>
<evidence type="ECO:0000256" key="11">
    <source>
        <dbReference type="ARBA" id="ARBA00048359"/>
    </source>
</evidence>
<gene>
    <name evidence="15" type="ORF">GSBLH_T00000294001</name>
</gene>
<feature type="domain" description="Methionyl/Valyl/Leucyl/Isoleucyl-tRNA synthetase anticodon-binding" evidence="14">
    <location>
        <begin position="704"/>
        <end position="869"/>
    </location>
</feature>
<dbReference type="GO" id="GO:0005524">
    <property type="term" value="F:ATP binding"/>
    <property type="evidence" value="ECO:0007669"/>
    <property type="project" value="UniProtKB-KW"/>
</dbReference>
<comment type="similarity">
    <text evidence="2 12">Belongs to the class-I aminoacyl-tRNA synthetase family.</text>
</comment>
<organism evidence="15">
    <name type="scientific">Blastocystis hominis</name>
    <dbReference type="NCBI Taxonomy" id="12968"/>
    <lineage>
        <taxon>Eukaryota</taxon>
        <taxon>Sar</taxon>
        <taxon>Stramenopiles</taxon>
        <taxon>Bigyra</taxon>
        <taxon>Opalozoa</taxon>
        <taxon>Opalinata</taxon>
        <taxon>Blastocystidae</taxon>
        <taxon>Blastocystis</taxon>
    </lineage>
</organism>
<keyword evidence="5 12" id="KW-0436">Ligase</keyword>
<dbReference type="GO" id="GO:0004822">
    <property type="term" value="F:isoleucine-tRNA ligase activity"/>
    <property type="evidence" value="ECO:0007669"/>
    <property type="project" value="UniProtKB-EC"/>
</dbReference>
<keyword evidence="9 12" id="KW-0030">Aminoacyl-tRNA synthetase</keyword>
<dbReference type="Proteomes" id="UP000008312">
    <property type="component" value="Unassembled WGS sequence"/>
</dbReference>
<evidence type="ECO:0000256" key="5">
    <source>
        <dbReference type="ARBA" id="ARBA00022598"/>
    </source>
</evidence>
<dbReference type="Gene3D" id="1.10.730.10">
    <property type="entry name" value="Isoleucyl-tRNA Synthetase, Domain 1"/>
    <property type="match status" value="1"/>
</dbReference>
<reference evidence="15" key="1">
    <citation type="submission" date="2010-02" db="EMBL/GenBank/DDBJ databases">
        <title>Sequencing and annotation of the Blastocystis hominis genome.</title>
        <authorList>
            <person name="Wincker P."/>
        </authorList>
    </citation>
    <scope>NUCLEOTIDE SEQUENCE</scope>
    <source>
        <strain evidence="15">Singapore isolate B</strain>
    </source>
</reference>
<comment type="catalytic activity">
    <reaction evidence="11">
        <text>tRNA(Ile) + L-isoleucine + ATP = L-isoleucyl-tRNA(Ile) + AMP + diphosphate</text>
        <dbReference type="Rhea" id="RHEA:11060"/>
        <dbReference type="Rhea" id="RHEA-COMP:9666"/>
        <dbReference type="Rhea" id="RHEA-COMP:9695"/>
        <dbReference type="ChEBI" id="CHEBI:30616"/>
        <dbReference type="ChEBI" id="CHEBI:33019"/>
        <dbReference type="ChEBI" id="CHEBI:58045"/>
        <dbReference type="ChEBI" id="CHEBI:78442"/>
        <dbReference type="ChEBI" id="CHEBI:78528"/>
        <dbReference type="ChEBI" id="CHEBI:456215"/>
        <dbReference type="EC" id="6.1.1.5"/>
    </reaction>
</comment>
<evidence type="ECO:0000256" key="1">
    <source>
        <dbReference type="ARBA" id="ARBA00004496"/>
    </source>
</evidence>
<dbReference type="InterPro" id="IPR014729">
    <property type="entry name" value="Rossmann-like_a/b/a_fold"/>
</dbReference>
<dbReference type="SUPFAM" id="SSF47323">
    <property type="entry name" value="Anticodon-binding domain of a subclass of class I aminoacyl-tRNA synthetases"/>
    <property type="match status" value="1"/>
</dbReference>
<proteinExistence type="inferred from homology"/>
<keyword evidence="16" id="KW-1185">Reference proteome</keyword>
<evidence type="ECO:0000313" key="15">
    <source>
        <dbReference type="EMBL" id="CBK19887.2"/>
    </source>
</evidence>
<dbReference type="Gene3D" id="3.90.740.10">
    <property type="entry name" value="Valyl/Leucyl/Isoleucyl-tRNA synthetase, editing domain"/>
    <property type="match status" value="1"/>
</dbReference>
<feature type="domain" description="Aminoacyl-tRNA synthetase class Ia" evidence="13">
    <location>
        <begin position="24"/>
        <end position="647"/>
    </location>
</feature>
<dbReference type="HAMAP" id="MF_02003">
    <property type="entry name" value="Ile_tRNA_synth_type2"/>
    <property type="match status" value="1"/>
</dbReference>
<dbReference type="EMBL" id="FN668638">
    <property type="protein sequence ID" value="CBK19887.2"/>
    <property type="molecule type" value="Genomic_DNA"/>
</dbReference>
<comment type="subcellular location">
    <subcellularLocation>
        <location evidence="1">Cytoplasm</location>
    </subcellularLocation>
</comment>
<dbReference type="Pfam" id="PF08264">
    <property type="entry name" value="Anticodon_1"/>
    <property type="match status" value="1"/>
</dbReference>
<evidence type="ECO:0000256" key="8">
    <source>
        <dbReference type="ARBA" id="ARBA00022917"/>
    </source>
</evidence>
<dbReference type="InterPro" id="IPR033709">
    <property type="entry name" value="Anticodon_Ile_ABEc"/>
</dbReference>
<dbReference type="NCBIfam" id="TIGR00392">
    <property type="entry name" value="ileS"/>
    <property type="match status" value="1"/>
</dbReference>
<dbReference type="GO" id="GO:0000049">
    <property type="term" value="F:tRNA binding"/>
    <property type="evidence" value="ECO:0007669"/>
    <property type="project" value="InterPro"/>
</dbReference>
<name>D8LVP8_BLAHO</name>
<evidence type="ECO:0000256" key="4">
    <source>
        <dbReference type="ARBA" id="ARBA00022490"/>
    </source>
</evidence>
<dbReference type="SUPFAM" id="SSF52374">
    <property type="entry name" value="Nucleotidylyl transferase"/>
    <property type="match status" value="1"/>
</dbReference>
<keyword evidence="4" id="KW-0963">Cytoplasm</keyword>
<dbReference type="GO" id="GO:0005737">
    <property type="term" value="C:cytoplasm"/>
    <property type="evidence" value="ECO:0007669"/>
    <property type="project" value="UniProtKB-SubCell"/>
</dbReference>
<protein>
    <recommendedName>
        <fullName evidence="3">isoleucine--tRNA ligase</fullName>
        <ecNumber evidence="3">6.1.1.5</ecNumber>
    </recommendedName>
    <alternativeName>
        <fullName evidence="10">Isoleucyl-tRNA synthetase</fullName>
    </alternativeName>
</protein>
<keyword evidence="8 12" id="KW-0648">Protein biosynthesis</keyword>
<sequence length="1092" mass="125887">MEVKSSELQPAPDNLSFPKAEEEVLKYWNEIDAFKTSLKLSEGRPSFTFYDGPPFATGLPHYGHILAGTIKDIVTRFAHQTGHYVVRRFGWDTHGLPVESEIDKKLGITCSQDVEKMGIAKYNAECRGIVSRYCKEWEAIVNRLGRWIDFKNGYRTLEPWYMESEWWAFKSLWDKGLVYRGYRVMPFSTALTTPLSNFEAGQNYKEVSDPAIIIAFSSTDEENVYYLAWTTTPWTLPSNMALTVHPEFEYVKVKDLATGRFYWLAECRLSALYPKMLKKGYKGGEFEIVEKCVGTDLVNRRYVPLFPYFADWPGAFRIVADTYVTNDSGTGIVHCAPGFGEDDYRVGLANHIVEVGGSVPCPVDLNGCFDEHVPDYQGRHVKECDNDIMNRLKAEGRLVQKASIKHSYPFCWRSDTPLIYRAITSWFVKVTEIKDRLLKNNEQTYWVPSFVKEKRFHNWLRDARDWNISRNRYWGTPLPIWVSDDGEEMIAVGSIKELEELSGQKVTDLHRENIDPILIPSKKGKGMLHRVPEVFDCWFESGSMPYAQQHYPFENKEVFEANFPAQFIAEGLDQTRGWFYTLMVLSTALFDKPAWKNVIVNGLVLAEDGKKMSKRLKNYPDPQTIIDKYGADSVRLYLINSPVVRAEPLRFKESGVHGVLKDVFIPWYNAYRFLLQNIKYWETKTGEPFRPSQEKALSSTNVMDRWLLATTQELICFVRQEMEAYRLYTVVPRLVDFINLLTNGYVRLNRGRCKCVGGNTEEAFVSLSVLYECLLTLCRLMSPFTPFFTEYLYQNLRRIHPNLNNPDVPIDSVGRSESIHYVMLPETDVFACCDDPVIRRQMRRLMMAIEMGRVLRERKTISLKRPVRSIVIASSDPEVLSDIKSLENYLMEELNCLEVRYETSEASWCQCSISPEFSVLGRRLGKNFKAVTQALAQCTAEDVKKLEQEHKLTVAGFELSEEELVVKREFRCESPQFEGGVVEDHSFIVAIDTTQDEEILALGIAREFINRVQKMRKAAGLVPSDRIKVFYFQKEGEEGSVMKAIQKHSDSIRERLDCELFNSRDVPASEVVIKTDEDEIDDIKFQFTITRA</sequence>
<dbReference type="AlphaFoldDB" id="D8LVP8"/>
<evidence type="ECO:0000256" key="6">
    <source>
        <dbReference type="ARBA" id="ARBA00022741"/>
    </source>
</evidence>
<keyword evidence="6 12" id="KW-0547">Nucleotide-binding</keyword>
<dbReference type="PROSITE" id="PS00178">
    <property type="entry name" value="AA_TRNA_LIGASE_I"/>
    <property type="match status" value="1"/>
</dbReference>
<dbReference type="InterPro" id="IPR013155">
    <property type="entry name" value="M/V/L/I-tRNA-synth_anticd-bd"/>
</dbReference>
<dbReference type="FunCoup" id="D8LVP8">
    <property type="interactions" value="502"/>
</dbReference>
<evidence type="ECO:0000256" key="3">
    <source>
        <dbReference type="ARBA" id="ARBA00013165"/>
    </source>
</evidence>
<dbReference type="OMA" id="EIIVIHK"/>
<dbReference type="PANTHER" id="PTHR42780:SF1">
    <property type="entry name" value="ISOLEUCINE--TRNA LIGASE, CYTOPLASMIC"/>
    <property type="match status" value="1"/>
</dbReference>
<dbReference type="CDD" id="cd07961">
    <property type="entry name" value="Anticodon_Ia_Ile_ABEc"/>
    <property type="match status" value="1"/>
</dbReference>
<accession>D8LVP8</accession>
<dbReference type="InterPro" id="IPR001412">
    <property type="entry name" value="aa-tRNA-synth_I_CS"/>
</dbReference>
<dbReference type="InterPro" id="IPR002300">
    <property type="entry name" value="aa-tRNA-synth_Ia"/>
</dbReference>
<keyword evidence="7 12" id="KW-0067">ATP-binding</keyword>
<dbReference type="GO" id="GO:0006428">
    <property type="term" value="P:isoleucyl-tRNA aminoacylation"/>
    <property type="evidence" value="ECO:0007669"/>
    <property type="project" value="InterPro"/>
</dbReference>
<dbReference type="InParanoid" id="D8LVP8"/>
<dbReference type="PRINTS" id="PR00984">
    <property type="entry name" value="TRNASYNTHILE"/>
</dbReference>